<evidence type="ECO:0000313" key="10">
    <source>
        <dbReference type="EMBL" id="SCE94145.1"/>
    </source>
</evidence>
<dbReference type="AlphaFoldDB" id="A0A1C4WD58"/>
<evidence type="ECO:0000256" key="7">
    <source>
        <dbReference type="SAM" id="SignalP"/>
    </source>
</evidence>
<evidence type="ECO:0000256" key="2">
    <source>
        <dbReference type="ARBA" id="ARBA00022525"/>
    </source>
</evidence>
<keyword evidence="4" id="KW-0572">Peptidoglycan-anchor</keyword>
<dbReference type="Pfam" id="PF08341">
    <property type="entry name" value="TED"/>
    <property type="match status" value="1"/>
</dbReference>
<evidence type="ECO:0000256" key="4">
    <source>
        <dbReference type="ARBA" id="ARBA00023088"/>
    </source>
</evidence>
<dbReference type="InterPro" id="IPR019931">
    <property type="entry name" value="LPXTG_anchor"/>
</dbReference>
<dbReference type="Gene3D" id="1.10.150.480">
    <property type="match status" value="1"/>
</dbReference>
<feature type="region of interest" description="Disordered" evidence="5">
    <location>
        <begin position="188"/>
        <end position="218"/>
    </location>
</feature>
<evidence type="ECO:0000256" key="1">
    <source>
        <dbReference type="ARBA" id="ARBA00022512"/>
    </source>
</evidence>
<feature type="transmembrane region" description="Helical" evidence="6">
    <location>
        <begin position="368"/>
        <end position="389"/>
    </location>
</feature>
<reference evidence="11" key="1">
    <citation type="submission" date="2016-06" db="EMBL/GenBank/DDBJ databases">
        <authorList>
            <person name="Varghese N."/>
            <person name="Submissions Spin"/>
        </authorList>
    </citation>
    <scope>NUCLEOTIDE SEQUENCE [LARGE SCALE GENOMIC DNA]</scope>
    <source>
        <strain evidence="11">DSM 44100</strain>
    </source>
</reference>
<dbReference type="Proteomes" id="UP000198797">
    <property type="component" value="Unassembled WGS sequence"/>
</dbReference>
<evidence type="ECO:0000259" key="9">
    <source>
        <dbReference type="Pfam" id="PF08341"/>
    </source>
</evidence>
<feature type="domain" description="Gram-positive cocci surface proteins LPxTG" evidence="8">
    <location>
        <begin position="354"/>
        <end position="393"/>
    </location>
</feature>
<feature type="signal peptide" evidence="7">
    <location>
        <begin position="1"/>
        <end position="32"/>
    </location>
</feature>
<sequence>MFGKRGRRWAGLAAALVTGGALVLAAAGPAAAEPATKGVARAVPGTAVTLKLNGRAQKTSALALELKDGTVPVFCIDFHTPVARDGEYAEGTWSQSEVKNLGRVQWVLTHGYPNADRTKLLAAAGATLPGGLPDSRRDALLYFGTQTAVWHFSDGISLGDWERGLTAAAEYDVIRRVHDYLVRNATDQPEPKAELSLDPASATATTGGRAGPFTVHGPAGEITLKVEGGTAVDAEGRPVGTTTNGGRFWLTATAAGRVTVTVAAPDSVSFGRVFLFSGGKNAKQKLILGGSTGTSVTADAAASFAAAPASPSPSSSTPSGSPSPSPSPSAASPSPSAPAESSSPPASPAPSTSPASSGGGLPLTGSPIAMAALAGMALLAFGAVAVLVVRRRKVRFTV</sequence>
<evidence type="ECO:0000256" key="6">
    <source>
        <dbReference type="SAM" id="Phobius"/>
    </source>
</evidence>
<dbReference type="Pfam" id="PF00746">
    <property type="entry name" value="Gram_pos_anchor"/>
    <property type="match status" value="1"/>
</dbReference>
<protein>
    <submittedName>
        <fullName evidence="10">TQXA domain-containing protein</fullName>
    </submittedName>
</protein>
<keyword evidence="11" id="KW-1185">Reference proteome</keyword>
<dbReference type="InterPro" id="IPR013552">
    <property type="entry name" value="Thioester_dom"/>
</dbReference>
<dbReference type="STRING" id="121616.GA0070216_103259"/>
<keyword evidence="2" id="KW-0964">Secreted</keyword>
<keyword evidence="6" id="KW-0812">Transmembrane</keyword>
<organism evidence="10 11">
    <name type="scientific">Micromonospora matsumotoense</name>
    <dbReference type="NCBI Taxonomy" id="121616"/>
    <lineage>
        <taxon>Bacteria</taxon>
        <taxon>Bacillati</taxon>
        <taxon>Actinomycetota</taxon>
        <taxon>Actinomycetes</taxon>
        <taxon>Micromonosporales</taxon>
        <taxon>Micromonosporaceae</taxon>
        <taxon>Micromonospora</taxon>
    </lineage>
</organism>
<dbReference type="InterPro" id="IPR023849">
    <property type="entry name" value="TQXA_dom"/>
</dbReference>
<feature type="compositionally biased region" description="Low complexity" evidence="5">
    <location>
        <begin position="328"/>
        <end position="356"/>
    </location>
</feature>
<dbReference type="EMBL" id="FMCU01000003">
    <property type="protein sequence ID" value="SCE94145.1"/>
    <property type="molecule type" value="Genomic_DNA"/>
</dbReference>
<name>A0A1C4WD58_9ACTN</name>
<dbReference type="RefSeq" id="WP_091241738.1">
    <property type="nucleotide sequence ID" value="NZ_FMCU01000003.1"/>
</dbReference>
<evidence type="ECO:0000259" key="8">
    <source>
        <dbReference type="Pfam" id="PF00746"/>
    </source>
</evidence>
<evidence type="ECO:0000256" key="5">
    <source>
        <dbReference type="SAM" id="MobiDB-lite"/>
    </source>
</evidence>
<accession>A0A1C4WD58</accession>
<keyword evidence="1" id="KW-0134">Cell wall</keyword>
<keyword evidence="6" id="KW-0472">Membrane</keyword>
<keyword evidence="6" id="KW-1133">Transmembrane helix</keyword>
<feature type="region of interest" description="Disordered" evidence="5">
    <location>
        <begin position="306"/>
        <end position="359"/>
    </location>
</feature>
<gene>
    <name evidence="10" type="ORF">GA0070216_103259</name>
</gene>
<feature type="chain" id="PRO_5008706775" evidence="7">
    <location>
        <begin position="33"/>
        <end position="398"/>
    </location>
</feature>
<proteinExistence type="predicted"/>
<keyword evidence="3 7" id="KW-0732">Signal</keyword>
<evidence type="ECO:0000256" key="3">
    <source>
        <dbReference type="ARBA" id="ARBA00022729"/>
    </source>
</evidence>
<dbReference type="NCBIfam" id="TIGR03934">
    <property type="entry name" value="TQXA_dom"/>
    <property type="match status" value="1"/>
</dbReference>
<feature type="compositionally biased region" description="Low complexity" evidence="5">
    <location>
        <begin position="306"/>
        <end position="320"/>
    </location>
</feature>
<feature type="domain" description="Thioester" evidence="9">
    <location>
        <begin position="73"/>
        <end position="186"/>
    </location>
</feature>
<evidence type="ECO:0000313" key="11">
    <source>
        <dbReference type="Proteomes" id="UP000198797"/>
    </source>
</evidence>